<dbReference type="InterPro" id="IPR047647">
    <property type="entry name" value="ISAs1_transpos"/>
</dbReference>
<evidence type="ECO:0000259" key="1">
    <source>
        <dbReference type="Pfam" id="PF01609"/>
    </source>
</evidence>
<proteinExistence type="predicted"/>
<keyword evidence="3" id="KW-1185">Reference proteome</keyword>
<name>A0A495VB36_9GAMM</name>
<dbReference type="Pfam" id="PF01609">
    <property type="entry name" value="DDE_Tnp_1"/>
    <property type="match status" value="1"/>
</dbReference>
<dbReference type="InterPro" id="IPR002559">
    <property type="entry name" value="Transposase_11"/>
</dbReference>
<dbReference type="GO" id="GO:0004803">
    <property type="term" value="F:transposase activity"/>
    <property type="evidence" value="ECO:0007669"/>
    <property type="project" value="InterPro"/>
</dbReference>
<reference evidence="2 3" key="1">
    <citation type="submission" date="2018-10" db="EMBL/GenBank/DDBJ databases">
        <title>Genomic Encyclopedia of Archaeal and Bacterial Type Strains, Phase II (KMG-II): from individual species to whole genera.</title>
        <authorList>
            <person name="Goeker M."/>
        </authorList>
    </citation>
    <scope>NUCLEOTIDE SEQUENCE [LARGE SCALE GENOMIC DNA]</scope>
    <source>
        <strain evidence="2 3">DSM 235</strain>
    </source>
</reference>
<dbReference type="GO" id="GO:0006313">
    <property type="term" value="P:DNA transposition"/>
    <property type="evidence" value="ECO:0007669"/>
    <property type="project" value="InterPro"/>
</dbReference>
<organism evidence="2 3">
    <name type="scientific">Thiocapsa rosea</name>
    <dbReference type="NCBI Taxonomy" id="69360"/>
    <lineage>
        <taxon>Bacteria</taxon>
        <taxon>Pseudomonadati</taxon>
        <taxon>Pseudomonadota</taxon>
        <taxon>Gammaproteobacteria</taxon>
        <taxon>Chromatiales</taxon>
        <taxon>Chromatiaceae</taxon>
        <taxon>Thiocapsa</taxon>
    </lineage>
</organism>
<accession>A0A495VB36</accession>
<dbReference type="GO" id="GO:0003677">
    <property type="term" value="F:DNA binding"/>
    <property type="evidence" value="ECO:0007669"/>
    <property type="project" value="InterPro"/>
</dbReference>
<dbReference type="RefSeq" id="WP_170164795.1">
    <property type="nucleotide sequence ID" value="NZ_RBXL01000001.1"/>
</dbReference>
<dbReference type="InterPro" id="IPR051698">
    <property type="entry name" value="Transposase_11-like"/>
</dbReference>
<dbReference type="NCBIfam" id="NF033564">
    <property type="entry name" value="transpos_ISAs1"/>
    <property type="match status" value="1"/>
</dbReference>
<evidence type="ECO:0000313" key="3">
    <source>
        <dbReference type="Proteomes" id="UP000274556"/>
    </source>
</evidence>
<dbReference type="Proteomes" id="UP000274556">
    <property type="component" value="Unassembled WGS sequence"/>
</dbReference>
<feature type="domain" description="Transposase IS4-like" evidence="1">
    <location>
        <begin position="3"/>
        <end position="168"/>
    </location>
</feature>
<protein>
    <submittedName>
        <fullName evidence="2">DDE family transposase</fullName>
    </submittedName>
</protein>
<dbReference type="EMBL" id="RBXL01000001">
    <property type="protein sequence ID" value="RKT45970.1"/>
    <property type="molecule type" value="Genomic_DNA"/>
</dbReference>
<sequence>MVIPVLETLDITGKTITADALLTQRKLAEYLRARDAHDVFTVKDNQPNLHADLRLFFEKDRGQPDFREPPTPGHGRIESRAIWTSERLNDYLDFPGVGQAFLIERHTVEKKTGKTSTETVYGVTSHTRDTADAARVLGLNRGHWTIENGCHYSLDWNWDEDRCTIRTGHGPANITALRRFAIGVIKAKSRDTVSATIQRLARNLRLVFDYLRMTENSRRRPPVRLAPAG</sequence>
<evidence type="ECO:0000313" key="2">
    <source>
        <dbReference type="EMBL" id="RKT45970.1"/>
    </source>
</evidence>
<gene>
    <name evidence="2" type="ORF">BDD21_3463</name>
</gene>
<comment type="caution">
    <text evidence="2">The sequence shown here is derived from an EMBL/GenBank/DDBJ whole genome shotgun (WGS) entry which is preliminary data.</text>
</comment>
<dbReference type="PANTHER" id="PTHR30298">
    <property type="entry name" value="H REPEAT-ASSOCIATED PREDICTED TRANSPOSASE"/>
    <property type="match status" value="1"/>
</dbReference>
<dbReference type="PANTHER" id="PTHR30298:SF0">
    <property type="entry name" value="PROTEIN YBFL-RELATED"/>
    <property type="match status" value="1"/>
</dbReference>
<dbReference type="AlphaFoldDB" id="A0A495VB36"/>